<dbReference type="Proteomes" id="UP000632774">
    <property type="component" value="Unassembled WGS sequence"/>
</dbReference>
<evidence type="ECO:0000256" key="1">
    <source>
        <dbReference type="SAM" id="SignalP"/>
    </source>
</evidence>
<organism evidence="2 3">
    <name type="scientific">Mucilaginibacter boryungensis</name>
    <dbReference type="NCBI Taxonomy" id="768480"/>
    <lineage>
        <taxon>Bacteria</taxon>
        <taxon>Pseudomonadati</taxon>
        <taxon>Bacteroidota</taxon>
        <taxon>Sphingobacteriia</taxon>
        <taxon>Sphingobacteriales</taxon>
        <taxon>Sphingobacteriaceae</taxon>
        <taxon>Mucilaginibacter</taxon>
    </lineage>
</organism>
<proteinExistence type="predicted"/>
<feature type="signal peptide" evidence="1">
    <location>
        <begin position="1"/>
        <end position="22"/>
    </location>
</feature>
<feature type="chain" id="PRO_5046936541" description="Lipoprotein" evidence="1">
    <location>
        <begin position="23"/>
        <end position="133"/>
    </location>
</feature>
<dbReference type="RefSeq" id="WP_194106424.1">
    <property type="nucleotide sequence ID" value="NZ_JADFFM010000001.1"/>
</dbReference>
<name>A0ABR9XI61_9SPHI</name>
<protein>
    <recommendedName>
        <fullName evidence="4">Lipoprotein</fullName>
    </recommendedName>
</protein>
<keyword evidence="3" id="KW-1185">Reference proteome</keyword>
<sequence>MKKIYITLFSLLILLAACQNKKANPSDDIKSITIKNTELGRQTMFRITCESFDKYFPKPTVTNVISKAGIDTLMRVLGDMKVIDNDQEPDVRGKIYITHKDNKVDTVCLGTQVVKYKQLTYETPQKLLLIIQQ</sequence>
<gene>
    <name evidence="2" type="ORF">IRJ18_11935</name>
</gene>
<evidence type="ECO:0008006" key="4">
    <source>
        <dbReference type="Google" id="ProtNLM"/>
    </source>
</evidence>
<keyword evidence="1" id="KW-0732">Signal</keyword>
<dbReference type="EMBL" id="JADFFM010000001">
    <property type="protein sequence ID" value="MBE9667073.1"/>
    <property type="molecule type" value="Genomic_DNA"/>
</dbReference>
<comment type="caution">
    <text evidence="2">The sequence shown here is derived from an EMBL/GenBank/DDBJ whole genome shotgun (WGS) entry which is preliminary data.</text>
</comment>
<evidence type="ECO:0000313" key="2">
    <source>
        <dbReference type="EMBL" id="MBE9667073.1"/>
    </source>
</evidence>
<evidence type="ECO:0000313" key="3">
    <source>
        <dbReference type="Proteomes" id="UP000632774"/>
    </source>
</evidence>
<dbReference type="PROSITE" id="PS51257">
    <property type="entry name" value="PROKAR_LIPOPROTEIN"/>
    <property type="match status" value="1"/>
</dbReference>
<reference evidence="2 3" key="1">
    <citation type="submission" date="2020-10" db="EMBL/GenBank/DDBJ databases">
        <title>Mucilaginibacter mali sp. nov., isolated from rhizosphere soil of apple orchard.</title>
        <authorList>
            <person name="Lee J.-S."/>
            <person name="Kim H.S."/>
            <person name="Kim J.-S."/>
        </authorList>
    </citation>
    <scope>NUCLEOTIDE SEQUENCE [LARGE SCALE GENOMIC DNA]</scope>
    <source>
        <strain evidence="2 3">KCTC 23157</strain>
    </source>
</reference>
<accession>A0ABR9XI61</accession>